<proteinExistence type="predicted"/>
<evidence type="ECO:0000256" key="2">
    <source>
        <dbReference type="ARBA" id="ARBA00022692"/>
    </source>
</evidence>
<evidence type="ECO:0000256" key="7">
    <source>
        <dbReference type="SAM" id="Phobius"/>
    </source>
</evidence>
<dbReference type="EMBL" id="CP015970">
    <property type="protein sequence ID" value="AOZ48268.1"/>
    <property type="molecule type" value="Genomic_DNA"/>
</dbReference>
<evidence type="ECO:0000256" key="4">
    <source>
        <dbReference type="ARBA" id="ARBA00022989"/>
    </source>
</evidence>
<dbReference type="RefSeq" id="WP_015071459.1">
    <property type="nucleotide sequence ID" value="NZ_CP013126.1"/>
</dbReference>
<accession>A0A142KLT5</accession>
<evidence type="ECO:0000259" key="8">
    <source>
        <dbReference type="Pfam" id="PF05140"/>
    </source>
</evidence>
<evidence type="ECO:0000256" key="3">
    <source>
        <dbReference type="ARBA" id="ARBA00022748"/>
    </source>
</evidence>
<dbReference type="OMA" id="RWFWRQL"/>
<dbReference type="OrthoDB" id="3949537at2"/>
<feature type="region of interest" description="Disordered" evidence="6">
    <location>
        <begin position="529"/>
        <end position="558"/>
    </location>
</feature>
<evidence type="ECO:0000256" key="1">
    <source>
        <dbReference type="ARBA" id="ARBA00004141"/>
    </source>
</evidence>
<keyword evidence="3" id="KW-0201">Cytochrome c-type biogenesis</keyword>
<feature type="compositionally biased region" description="Basic and acidic residues" evidence="6">
    <location>
        <begin position="130"/>
        <end position="144"/>
    </location>
</feature>
<dbReference type="GO" id="GO:0017004">
    <property type="term" value="P:cytochrome complex assembly"/>
    <property type="evidence" value="ECO:0007669"/>
    <property type="project" value="UniProtKB-KW"/>
</dbReference>
<keyword evidence="5 7" id="KW-0472">Membrane</keyword>
<evidence type="ECO:0000313" key="9">
    <source>
        <dbReference type="EMBL" id="AMS07073.1"/>
    </source>
</evidence>
<dbReference type="GO" id="GO:0016020">
    <property type="term" value="C:membrane"/>
    <property type="evidence" value="ECO:0007669"/>
    <property type="project" value="UniProtKB-SubCell"/>
</dbReference>
<dbReference type="EMBL" id="CP014352">
    <property type="protein sequence ID" value="AMS07073.1"/>
    <property type="molecule type" value="Genomic_DNA"/>
</dbReference>
<evidence type="ECO:0000256" key="6">
    <source>
        <dbReference type="SAM" id="MobiDB-lite"/>
    </source>
</evidence>
<evidence type="ECO:0000313" key="12">
    <source>
        <dbReference type="Proteomes" id="UP000178666"/>
    </source>
</evidence>
<organism evidence="9 11">
    <name type="scientific">Acidipropionibacterium acidipropionici</name>
    <dbReference type="NCBI Taxonomy" id="1748"/>
    <lineage>
        <taxon>Bacteria</taxon>
        <taxon>Bacillati</taxon>
        <taxon>Actinomycetota</taxon>
        <taxon>Actinomycetes</taxon>
        <taxon>Propionibacteriales</taxon>
        <taxon>Propionibacteriaceae</taxon>
        <taxon>Acidipropionibacterium</taxon>
    </lineage>
</organism>
<gene>
    <name evidence="10" type="ORF">A8L58_08500</name>
    <name evidence="9" type="ORF">AXH35_07035</name>
</gene>
<dbReference type="PANTHER" id="PTHR31566">
    <property type="entry name" value="CYTOCHROME C BIOGENESIS PROTEIN CCS1, CHLOROPLASTIC"/>
    <property type="match status" value="1"/>
</dbReference>
<feature type="region of interest" description="Disordered" evidence="6">
    <location>
        <begin position="130"/>
        <end position="155"/>
    </location>
</feature>
<reference evidence="10 12" key="1">
    <citation type="journal article" date="2016" name="Plant Dis.">
        <title>Improved production of propionic acid using genome shuffling.</title>
        <authorList>
            <person name="Luna-Flores C.H."/>
            <person name="Palfreyman R.W."/>
            <person name="Kromer J.O."/>
            <person name="Nielsen L.K."/>
            <person name="Marcellin E."/>
        </authorList>
    </citation>
    <scope>NUCLEOTIDE SEQUENCE [LARGE SCALE GENOMIC DNA]</scope>
    <source>
        <strain evidence="10 12">F3E8</strain>
    </source>
</reference>
<feature type="compositionally biased region" description="Polar residues" evidence="6">
    <location>
        <begin position="549"/>
        <end position="558"/>
    </location>
</feature>
<keyword evidence="12" id="KW-1185">Reference proteome</keyword>
<dbReference type="KEGG" id="aaci:ASQ49_08110"/>
<dbReference type="InterPro" id="IPR007816">
    <property type="entry name" value="ResB-like_domain"/>
</dbReference>
<feature type="domain" description="ResB-like" evidence="8">
    <location>
        <begin position="24"/>
        <end position="511"/>
    </location>
</feature>
<evidence type="ECO:0000313" key="11">
    <source>
        <dbReference type="Proteomes" id="UP000075221"/>
    </source>
</evidence>
<dbReference type="PANTHER" id="PTHR31566:SF0">
    <property type="entry name" value="CYTOCHROME C BIOGENESIS PROTEIN CCS1, CHLOROPLASTIC"/>
    <property type="match status" value="1"/>
</dbReference>
<evidence type="ECO:0000313" key="10">
    <source>
        <dbReference type="EMBL" id="AOZ48268.1"/>
    </source>
</evidence>
<sequence length="558" mass="59961">MAEKASALGLRQTGRWLWGQLTSMRTALVLLFLVAAAAIPGSLVPQSSQSSIKVSDFAKAHPALDRIYQPLGMYHVYTSVWFSAIYLLLFISLMGCIVPRLITQVKALRREPPRVPARLDRLPGHRSVEVRTGEVAEPDAEKAAAEGATSTGGDDVEQIGQRARTWLEANHYRVVSDPDGSLRAERGRHRETGNLVFHVFLVVLLIAIAWNTLWGYKGNAVVVEGQGFSNNITQFDEFHAGAAVNSDRLQPFSLKLKSFIARFETGPVQRGAAREFTGKVALTTENGTQDRTLTVNKPLTVGSTKIHLLGHGYAATVKVTDGDGNVAYSGPVTFVPQDGNFTSIGVIKVPDARPQRLAFEGYFLPTGTVGKSGPVSVFPDAYNPQLYLNAWAGSPAKETGTPQNVYVLDKTGLTQIKDGKKPVSFMLSPGKGYKLPGGQGSIEFTGWHRWAKIQVSSAPGLPLAFGSLLIAVAGLCVSLFTRPRRLWLRVRRGEGGRLAIEVGGLDRADSRAGLDDDVNDLVDAARGDLADAVGGDPEKADHPGAGATVSPTTSEEDS</sequence>
<dbReference type="AlphaFoldDB" id="A0A142KLT5"/>
<keyword evidence="4 7" id="KW-1133">Transmembrane helix</keyword>
<dbReference type="GeneID" id="88084977"/>
<dbReference type="Proteomes" id="UP000178666">
    <property type="component" value="Chromosome"/>
</dbReference>
<dbReference type="InterPro" id="IPR023494">
    <property type="entry name" value="Cyt_c_bgen_Ccs1/CcsB/ResB"/>
</dbReference>
<protein>
    <submittedName>
        <fullName evidence="9">Cytochrome C biogenesis protein</fullName>
    </submittedName>
</protein>
<keyword evidence="2 7" id="KW-0812">Transmembrane</keyword>
<comment type="subcellular location">
    <subcellularLocation>
        <location evidence="1">Membrane</location>
        <topology evidence="1">Multi-pass membrane protein</topology>
    </subcellularLocation>
</comment>
<name>A0A142KLT5_9ACTN</name>
<feature type="transmembrane region" description="Helical" evidence="7">
    <location>
        <begin position="461"/>
        <end position="481"/>
    </location>
</feature>
<feature type="transmembrane region" description="Helical" evidence="7">
    <location>
        <begin position="195"/>
        <end position="216"/>
    </location>
</feature>
<reference evidence="9 11" key="2">
    <citation type="submission" date="2016-02" db="EMBL/GenBank/DDBJ databases">
        <title>Complete Genome Sequence of Propionibacterium acidipropionici ATCC 55737.</title>
        <authorList>
            <person name="Luna Flores C.H."/>
            <person name="Nielsen L.K."/>
            <person name="Marcellin E."/>
        </authorList>
    </citation>
    <scope>NUCLEOTIDE SEQUENCE [LARGE SCALE GENOMIC DNA]</scope>
    <source>
        <strain evidence="9 11">ATCC 55737</strain>
    </source>
</reference>
<evidence type="ECO:0000256" key="5">
    <source>
        <dbReference type="ARBA" id="ARBA00023136"/>
    </source>
</evidence>
<feature type="transmembrane region" description="Helical" evidence="7">
    <location>
        <begin position="74"/>
        <end position="102"/>
    </location>
</feature>
<dbReference type="Pfam" id="PF05140">
    <property type="entry name" value="ResB"/>
    <property type="match status" value="1"/>
</dbReference>
<dbReference type="Proteomes" id="UP000075221">
    <property type="component" value="Chromosome"/>
</dbReference>